<evidence type="ECO:0000313" key="2">
    <source>
        <dbReference type="EMBL" id="MBS9477279.1"/>
    </source>
</evidence>
<sequence>MSTPAPEPLLPDFERPGAFAAPWEAMIFAIVLKLHEAGHFAWNDFAAALSAQIHAHPERSYYVCWTDAAITLLTERGLVEEAALLRQALAIERFRAADHHHIARTEPIAIGPAQG</sequence>
<name>A0ABS5R6J0_9HYPH</name>
<accession>A0ABS5R6J0</accession>
<reference evidence="2" key="1">
    <citation type="submission" date="2021-05" db="EMBL/GenBank/DDBJ databases">
        <authorList>
            <person name="Sun Q."/>
            <person name="Inoue M."/>
        </authorList>
    </citation>
    <scope>NUCLEOTIDE SEQUENCE</scope>
    <source>
        <strain evidence="2">VKM B-3255</strain>
    </source>
</reference>
<dbReference type="InterPro" id="IPR042262">
    <property type="entry name" value="CN_hydtase_beta_C"/>
</dbReference>
<dbReference type="InterPro" id="IPR023808">
    <property type="entry name" value="Nitrile_Hydratase_acc_put"/>
</dbReference>
<dbReference type="RefSeq" id="WP_213755066.1">
    <property type="nucleotide sequence ID" value="NZ_JAHCQH010000015.1"/>
</dbReference>
<dbReference type="NCBIfam" id="TIGR03889">
    <property type="entry name" value="nitrile_acc"/>
    <property type="match status" value="1"/>
</dbReference>
<evidence type="ECO:0000259" key="1">
    <source>
        <dbReference type="Pfam" id="PF21006"/>
    </source>
</evidence>
<dbReference type="Pfam" id="PF21006">
    <property type="entry name" value="NHase_beta_N"/>
    <property type="match status" value="1"/>
</dbReference>
<gene>
    <name evidence="2" type="ORF">KIP89_09190</name>
</gene>
<dbReference type="SUPFAM" id="SSF50090">
    <property type="entry name" value="Electron transport accessory proteins"/>
    <property type="match status" value="1"/>
</dbReference>
<dbReference type="InterPro" id="IPR049054">
    <property type="entry name" value="CN_hydtase_beta-like_N"/>
</dbReference>
<dbReference type="Proteomes" id="UP001166585">
    <property type="component" value="Unassembled WGS sequence"/>
</dbReference>
<proteinExistence type="predicted"/>
<keyword evidence="3" id="KW-1185">Reference proteome</keyword>
<comment type="caution">
    <text evidence="2">The sequence shown here is derived from an EMBL/GenBank/DDBJ whole genome shotgun (WGS) entry which is preliminary data.</text>
</comment>
<dbReference type="Gene3D" id="1.10.472.20">
    <property type="entry name" value="Nitrile hydratase, beta subunit"/>
    <property type="match status" value="1"/>
</dbReference>
<evidence type="ECO:0000313" key="3">
    <source>
        <dbReference type="Proteomes" id="UP001166585"/>
    </source>
</evidence>
<dbReference type="InterPro" id="IPR008990">
    <property type="entry name" value="Elect_transpt_acc-like_dom_sf"/>
</dbReference>
<organism evidence="2 3">
    <name type="scientific">Ancylobacter radicis</name>
    <dbReference type="NCBI Taxonomy" id="2836179"/>
    <lineage>
        <taxon>Bacteria</taxon>
        <taxon>Pseudomonadati</taxon>
        <taxon>Pseudomonadota</taxon>
        <taxon>Alphaproteobacteria</taxon>
        <taxon>Hyphomicrobiales</taxon>
        <taxon>Xanthobacteraceae</taxon>
        <taxon>Ancylobacter</taxon>
    </lineage>
</organism>
<feature type="domain" description="Nitrile hydratase beta subunit-like N-terminal" evidence="1">
    <location>
        <begin position="18"/>
        <end position="87"/>
    </location>
</feature>
<dbReference type="EMBL" id="JAHCQH010000015">
    <property type="protein sequence ID" value="MBS9477279.1"/>
    <property type="molecule type" value="Genomic_DNA"/>
</dbReference>
<protein>
    <submittedName>
        <fullName evidence="2">Nitrile hydratase accessory protein</fullName>
    </submittedName>
</protein>